<accession>A0A4V6N0D8</accession>
<evidence type="ECO:0000256" key="1">
    <source>
        <dbReference type="SAM" id="SignalP"/>
    </source>
</evidence>
<name>A0A4V6N0D8_9FLAO</name>
<sequence>MKKVFFCLILMTSFAFSNEEPKTQTYNFGQSGMELVARSKKGTVIISTYNSKMTIRKDIANKIYGLYLENKLETDKKITVNGLEANVTGKCVIRKKKDLTAVDFYYETVEWNNGLKEIYKRI</sequence>
<dbReference type="EMBL" id="SJPE01000003">
    <property type="protein sequence ID" value="TBX70451.1"/>
    <property type="molecule type" value="Genomic_DNA"/>
</dbReference>
<dbReference type="AlphaFoldDB" id="A0A4V6N0D8"/>
<protein>
    <submittedName>
        <fullName evidence="2">Uncharacterized protein</fullName>
    </submittedName>
</protein>
<dbReference type="RefSeq" id="WP_131475411.1">
    <property type="nucleotide sequence ID" value="NZ_SJPE01000003.1"/>
</dbReference>
<organism evidence="2 3">
    <name type="scientific">Flavobacterium silvisoli</name>
    <dbReference type="NCBI Taxonomy" id="2529433"/>
    <lineage>
        <taxon>Bacteria</taxon>
        <taxon>Pseudomonadati</taxon>
        <taxon>Bacteroidota</taxon>
        <taxon>Flavobacteriia</taxon>
        <taxon>Flavobacteriales</taxon>
        <taxon>Flavobacteriaceae</taxon>
        <taxon>Flavobacterium</taxon>
    </lineage>
</organism>
<gene>
    <name evidence="2" type="ORF">EZL74_04560</name>
</gene>
<feature type="signal peptide" evidence="1">
    <location>
        <begin position="1"/>
        <end position="17"/>
    </location>
</feature>
<keyword evidence="3" id="KW-1185">Reference proteome</keyword>
<keyword evidence="1" id="KW-0732">Signal</keyword>
<reference evidence="2 3" key="1">
    <citation type="submission" date="2019-02" db="EMBL/GenBank/DDBJ databases">
        <title>Flavobacterium sp. RD-2-33 isolated from forest soil.</title>
        <authorList>
            <person name="Chaudhary D.K."/>
        </authorList>
    </citation>
    <scope>NUCLEOTIDE SEQUENCE [LARGE SCALE GENOMIC DNA]</scope>
    <source>
        <strain evidence="2 3">RD-2-33</strain>
    </source>
</reference>
<feature type="chain" id="PRO_5020673407" evidence="1">
    <location>
        <begin position="18"/>
        <end position="122"/>
    </location>
</feature>
<proteinExistence type="predicted"/>
<dbReference type="Proteomes" id="UP000293300">
    <property type="component" value="Unassembled WGS sequence"/>
</dbReference>
<dbReference type="OrthoDB" id="1361650at2"/>
<comment type="caution">
    <text evidence="2">The sequence shown here is derived from an EMBL/GenBank/DDBJ whole genome shotgun (WGS) entry which is preliminary data.</text>
</comment>
<evidence type="ECO:0000313" key="3">
    <source>
        <dbReference type="Proteomes" id="UP000293300"/>
    </source>
</evidence>
<evidence type="ECO:0000313" key="2">
    <source>
        <dbReference type="EMBL" id="TBX70451.1"/>
    </source>
</evidence>